<accession>A0A845R052</accession>
<comment type="caution">
    <text evidence="1">The sequence shown here is derived from an EMBL/GenBank/DDBJ whole genome shotgun (WGS) entry which is preliminary data.</text>
</comment>
<dbReference type="RefSeq" id="WP_160197314.1">
    <property type="nucleotide sequence ID" value="NZ_QXXA01000009.1"/>
</dbReference>
<evidence type="ECO:0008006" key="3">
    <source>
        <dbReference type="Google" id="ProtNLM"/>
    </source>
</evidence>
<reference evidence="1 2" key="1">
    <citation type="submission" date="2018-08" db="EMBL/GenBank/DDBJ databases">
        <title>Murine metabolic-syndrome-specific gut microbial biobank.</title>
        <authorList>
            <person name="Liu C."/>
        </authorList>
    </citation>
    <scope>NUCLEOTIDE SEQUENCE [LARGE SCALE GENOMIC DNA]</scope>
    <source>
        <strain evidence="1 2">583</strain>
    </source>
</reference>
<organism evidence="1 2">
    <name type="scientific">Senegalia massiliensis</name>
    <dbReference type="NCBI Taxonomy" id="1720316"/>
    <lineage>
        <taxon>Bacteria</taxon>
        <taxon>Bacillati</taxon>
        <taxon>Bacillota</taxon>
        <taxon>Clostridia</taxon>
        <taxon>Eubacteriales</taxon>
        <taxon>Clostridiaceae</taxon>
        <taxon>Senegalia</taxon>
    </lineage>
</organism>
<evidence type="ECO:0000313" key="1">
    <source>
        <dbReference type="EMBL" id="NBI06828.1"/>
    </source>
</evidence>
<dbReference type="EMBL" id="QXXA01000009">
    <property type="protein sequence ID" value="NBI06828.1"/>
    <property type="molecule type" value="Genomic_DNA"/>
</dbReference>
<dbReference type="AlphaFoldDB" id="A0A845R052"/>
<name>A0A845R052_9CLOT</name>
<sequence>MNEYELRGKLISHVENIIDEGFEDYIRKYGDNIRNLVIYPLLDLEMSYEESNPANINNYLKRYTISLLLHNAYDYIKDKKLNIEVNKGDYNNYRNKKYPILRSIMQDFRVLQEIKDGNSFAKSELKKESKNSYRLITSLVTNKYKEEVFYYHGFNAQEEFNKEQKMIIDGLEKYTLKYLPKKRKDLKKLDRLIIDIDEEMLEHCNSLVYKDIKKLGEKTKSKVINKIEDTKKVIGFLYYLSFIKRIRNMLYSSVEMKKTITPEDYLMSYDKQWLINKIGKITMLSNHIITNHIEFLTFRGKGSIIEFPLINVKNKIVTIPSLLQLNDFHFNLANGHYRKKIDFIKRDNTVSKTVIDNMINKVKFYNNIVISKEKYYEFMYDKAKIKSDIDIALYDVLHNKLLIIECKWKDNHYINEIDKNHVKIQSTVNKIFKKQISKHKKFLRERKNIYYIFDNNKRVREIKESPDILYIGVDKRNQLHLENMHMITIYMIQFFFDKYGDKDRGILNLKDLFKEIRSLKTKVEYITTEIDKKIKLGELTIISDDLDLEYKF</sequence>
<proteinExistence type="predicted"/>
<protein>
    <recommendedName>
        <fullName evidence="3">NERD domain-containing protein</fullName>
    </recommendedName>
</protein>
<dbReference type="Proteomes" id="UP000467132">
    <property type="component" value="Unassembled WGS sequence"/>
</dbReference>
<gene>
    <name evidence="1" type="ORF">D3Z33_08185</name>
</gene>
<dbReference type="OrthoDB" id="2088455at2"/>
<evidence type="ECO:0000313" key="2">
    <source>
        <dbReference type="Proteomes" id="UP000467132"/>
    </source>
</evidence>
<keyword evidence="2" id="KW-1185">Reference proteome</keyword>